<dbReference type="Pfam" id="PF17432">
    <property type="entry name" value="DUF3458_C"/>
    <property type="match status" value="1"/>
</dbReference>
<evidence type="ECO:0000259" key="1">
    <source>
        <dbReference type="Pfam" id="PF17432"/>
    </source>
</evidence>
<dbReference type="OrthoDB" id="10031169at2759"/>
<organism evidence="2 3">
    <name type="scientific">Olea europaea subsp. europaea</name>
    <dbReference type="NCBI Taxonomy" id="158383"/>
    <lineage>
        <taxon>Eukaryota</taxon>
        <taxon>Viridiplantae</taxon>
        <taxon>Streptophyta</taxon>
        <taxon>Embryophyta</taxon>
        <taxon>Tracheophyta</taxon>
        <taxon>Spermatophyta</taxon>
        <taxon>Magnoliopsida</taxon>
        <taxon>eudicotyledons</taxon>
        <taxon>Gunneridae</taxon>
        <taxon>Pentapetalae</taxon>
        <taxon>asterids</taxon>
        <taxon>lamiids</taxon>
        <taxon>Lamiales</taxon>
        <taxon>Oleaceae</taxon>
        <taxon>Oleeae</taxon>
        <taxon>Olea</taxon>
    </lineage>
</organism>
<proteinExistence type="predicted"/>
<dbReference type="Proteomes" id="UP000594638">
    <property type="component" value="Unassembled WGS sequence"/>
</dbReference>
<dbReference type="InterPro" id="IPR012779">
    <property type="entry name" value="Peptidase_M1_pepN"/>
</dbReference>
<gene>
    <name evidence="2" type="ORF">OLEA9_A034852</name>
</gene>
<keyword evidence="2" id="KW-0031">Aminopeptidase</keyword>
<comment type="caution">
    <text evidence="2">The sequence shown here is derived from an EMBL/GenBank/DDBJ whole genome shotgun (WGS) entry which is preliminary data.</text>
</comment>
<evidence type="ECO:0000313" key="2">
    <source>
        <dbReference type="EMBL" id="CAA2994148.1"/>
    </source>
</evidence>
<dbReference type="PANTHER" id="PTHR46322">
    <property type="entry name" value="PUROMYCIN-SENSITIVE AMINOPEPTIDASE"/>
    <property type="match status" value="1"/>
</dbReference>
<dbReference type="AlphaFoldDB" id="A0A8S0SRB7"/>
<feature type="domain" description="Peptidase M1 alanyl aminopeptidase C-terminal" evidence="1">
    <location>
        <begin position="1"/>
        <end position="60"/>
    </location>
</feature>
<dbReference type="InterPro" id="IPR037144">
    <property type="entry name" value="Peptidase_M1_pepN_C_sf"/>
</dbReference>
<keyword evidence="3" id="KW-1185">Reference proteome</keyword>
<accession>A0A8S0SRB7</accession>
<reference evidence="2 3" key="1">
    <citation type="submission" date="2019-12" db="EMBL/GenBank/DDBJ databases">
        <authorList>
            <person name="Alioto T."/>
            <person name="Alioto T."/>
            <person name="Gomez Garrido J."/>
        </authorList>
    </citation>
    <scope>NUCLEOTIDE SEQUENCE [LARGE SCALE GENOMIC DNA]</scope>
</reference>
<sequence length="61" mass="6856">MVVQLDKLNPQVASRMVSAFSRWKRFDETRQNLAKAQLEMILSANGLSENVYEIASKSLAA</sequence>
<dbReference type="GO" id="GO:0008270">
    <property type="term" value="F:zinc ion binding"/>
    <property type="evidence" value="ECO:0007669"/>
    <property type="project" value="InterPro"/>
</dbReference>
<dbReference type="Gene3D" id="1.25.50.10">
    <property type="entry name" value="Peptidase M1, alanyl aminopeptidase, C-terminal domain"/>
    <property type="match status" value="1"/>
</dbReference>
<name>A0A8S0SRB7_OLEEU</name>
<dbReference type="GO" id="GO:0009507">
    <property type="term" value="C:chloroplast"/>
    <property type="evidence" value="ECO:0007669"/>
    <property type="project" value="TreeGrafter"/>
</dbReference>
<protein>
    <submittedName>
        <fullName evidence="2">Puromycin-sensitive aminopeptidase-like isoform X4</fullName>
    </submittedName>
</protein>
<dbReference type="GO" id="GO:0004177">
    <property type="term" value="F:aminopeptidase activity"/>
    <property type="evidence" value="ECO:0007669"/>
    <property type="project" value="UniProtKB-KW"/>
</dbReference>
<keyword evidence="2" id="KW-0378">Hydrolase</keyword>
<dbReference type="InterPro" id="IPR024601">
    <property type="entry name" value="Peptidase_M1_pepN_C"/>
</dbReference>
<evidence type="ECO:0000313" key="3">
    <source>
        <dbReference type="Proteomes" id="UP000594638"/>
    </source>
</evidence>
<dbReference type="EMBL" id="CACTIH010005468">
    <property type="protein sequence ID" value="CAA2994148.1"/>
    <property type="molecule type" value="Genomic_DNA"/>
</dbReference>
<keyword evidence="2" id="KW-0645">Protease</keyword>
<dbReference type="PANTHER" id="PTHR46322:SF1">
    <property type="entry name" value="PUROMYCIN-SENSITIVE AMINOPEPTIDASE"/>
    <property type="match status" value="1"/>
</dbReference>
<dbReference type="Gramene" id="OE9A034852T1">
    <property type="protein sequence ID" value="OE9A034852C1"/>
    <property type="gene ID" value="OE9A034852"/>
</dbReference>